<dbReference type="AlphaFoldDB" id="A0A124GMJ3"/>
<evidence type="ECO:0000313" key="2">
    <source>
        <dbReference type="EMBL" id="KUM45861.1"/>
    </source>
</evidence>
<keyword evidence="2" id="KW-0496">Mitochondrion</keyword>
<reference evidence="2" key="1">
    <citation type="journal article" date="2015" name="Genome Biol. Evol.">
        <title>Organellar Genomes of White Spruce (Picea glauca): Assembly and Annotation.</title>
        <authorList>
            <person name="Jackman S.D."/>
            <person name="Warren R.L."/>
            <person name="Gibb E.A."/>
            <person name="Vandervalk B.P."/>
            <person name="Mohamadi H."/>
            <person name="Chu J."/>
            <person name="Raymond A."/>
            <person name="Pleasance S."/>
            <person name="Coope R."/>
            <person name="Wildung M.R."/>
            <person name="Ritland C.E."/>
            <person name="Bousquet J."/>
            <person name="Jones S.J."/>
            <person name="Bohlmann J."/>
            <person name="Birol I."/>
        </authorList>
    </citation>
    <scope>NUCLEOTIDE SEQUENCE [LARGE SCALE GENOMIC DNA]</scope>
    <source>
        <tissue evidence="2">Flushing bud</tissue>
    </source>
</reference>
<name>A0A124GMJ3_PICGL</name>
<sequence length="46" mass="4895">MHRKIEVADQEPADQSQTAVRLSHPGTTRRGPGISAPLGQGSTDQI</sequence>
<feature type="region of interest" description="Disordered" evidence="1">
    <location>
        <begin position="1"/>
        <end position="46"/>
    </location>
</feature>
<dbReference type="EMBL" id="LKAM01000015">
    <property type="protein sequence ID" value="KUM45861.1"/>
    <property type="molecule type" value="Genomic_DNA"/>
</dbReference>
<protein>
    <submittedName>
        <fullName evidence="2">Uncharacterized protein</fullName>
    </submittedName>
</protein>
<evidence type="ECO:0000256" key="1">
    <source>
        <dbReference type="SAM" id="MobiDB-lite"/>
    </source>
</evidence>
<geneLocation type="mitochondrion" evidence="2"/>
<gene>
    <name evidence="2" type="ORF">ABT39_MTgene2215</name>
</gene>
<organism evidence="2">
    <name type="scientific">Picea glauca</name>
    <name type="common">White spruce</name>
    <name type="synonym">Pinus glauca</name>
    <dbReference type="NCBI Taxonomy" id="3330"/>
    <lineage>
        <taxon>Eukaryota</taxon>
        <taxon>Viridiplantae</taxon>
        <taxon>Streptophyta</taxon>
        <taxon>Embryophyta</taxon>
        <taxon>Tracheophyta</taxon>
        <taxon>Spermatophyta</taxon>
        <taxon>Pinopsida</taxon>
        <taxon>Pinidae</taxon>
        <taxon>Conifers I</taxon>
        <taxon>Pinales</taxon>
        <taxon>Pinaceae</taxon>
        <taxon>Picea</taxon>
    </lineage>
</organism>
<proteinExistence type="predicted"/>
<accession>A0A124GMJ3</accession>
<comment type="caution">
    <text evidence="2">The sequence shown here is derived from an EMBL/GenBank/DDBJ whole genome shotgun (WGS) entry which is preliminary data.</text>
</comment>